<proteinExistence type="predicted"/>
<dbReference type="EC" id="2.7.11.1" evidence="1"/>
<keyword evidence="1" id="KW-0723">Serine/threonine-protein kinase</keyword>
<organism evidence="1 2">
    <name type="scientific">Dioscorea alata</name>
    <name type="common">Purple yam</name>
    <dbReference type="NCBI Taxonomy" id="55571"/>
    <lineage>
        <taxon>Eukaryota</taxon>
        <taxon>Viridiplantae</taxon>
        <taxon>Streptophyta</taxon>
        <taxon>Embryophyta</taxon>
        <taxon>Tracheophyta</taxon>
        <taxon>Spermatophyta</taxon>
        <taxon>Magnoliopsida</taxon>
        <taxon>Liliopsida</taxon>
        <taxon>Dioscoreales</taxon>
        <taxon>Dioscoreaceae</taxon>
        <taxon>Dioscorea</taxon>
    </lineage>
</organism>
<keyword evidence="1" id="KW-0418">Kinase</keyword>
<dbReference type="Proteomes" id="UP000827976">
    <property type="component" value="Chromosome 5"/>
</dbReference>
<protein>
    <submittedName>
        <fullName evidence="1">Non-specific serine/threonine protein kinase protein</fullName>
        <ecNumber evidence="1">2.7.11.1</ecNumber>
    </submittedName>
</protein>
<sequence length="431" mass="48271">MEKIVGCDIYEEEYNELVDIYAFGMCLLELVTLEYPYAECSNPAQIFKKVSSVRMMFFHKNFTVEGQRKDINIIFLKLRISDPTGQVHNIHFPFDIEADTSISVATEMVADLDLTDQDVTSIAEIIDTEIQAHIPEWTPFNSNPGSEIMASDYRESEAEDEITPLPNDAEHPCGGLVLERLPSGRKYWSDSPRATSNMSPSGHTKSNESCDLNSHASHDSFVGVYGKEDGSFNLDDQKICCSEGMHSSNQQNDSFDDIDLNSHASHVSFVGVYGKVDSSFNLDDKKIHCSEGMHLSNQQKGSSDIIDIKDNLESLESSEMFTMRHTSFDDSSNIVLTELFATGASLLGGELVPNGCENQDESLHMELLDDKSEDLDLIVKKLETLLIDQQKEFLELKKKHDMAVAETLKELHPALQSKALNGCRLKFLFII</sequence>
<evidence type="ECO:0000313" key="2">
    <source>
        <dbReference type="Proteomes" id="UP000827976"/>
    </source>
</evidence>
<dbReference type="EMBL" id="CM037015">
    <property type="protein sequence ID" value="KAH7681682.1"/>
    <property type="molecule type" value="Genomic_DNA"/>
</dbReference>
<accession>A0ACB7W2F8</accession>
<reference evidence="2" key="1">
    <citation type="journal article" date="2022" name="Nat. Commun.">
        <title>Chromosome evolution and the genetic basis of agronomically important traits in greater yam.</title>
        <authorList>
            <person name="Bredeson J.V."/>
            <person name="Lyons J.B."/>
            <person name="Oniyinde I.O."/>
            <person name="Okereke N.R."/>
            <person name="Kolade O."/>
            <person name="Nnabue I."/>
            <person name="Nwadili C.O."/>
            <person name="Hribova E."/>
            <person name="Parker M."/>
            <person name="Nwogha J."/>
            <person name="Shu S."/>
            <person name="Carlson J."/>
            <person name="Kariba R."/>
            <person name="Muthemba S."/>
            <person name="Knop K."/>
            <person name="Barton G.J."/>
            <person name="Sherwood A.V."/>
            <person name="Lopez-Montes A."/>
            <person name="Asiedu R."/>
            <person name="Jamnadass R."/>
            <person name="Muchugi A."/>
            <person name="Goodstein D."/>
            <person name="Egesi C.N."/>
            <person name="Featherston J."/>
            <person name="Asfaw A."/>
            <person name="Simpson G.G."/>
            <person name="Dolezel J."/>
            <person name="Hendre P.S."/>
            <person name="Van Deynze A."/>
            <person name="Kumar P.L."/>
            <person name="Obidiegwu J.E."/>
            <person name="Bhattacharjee R."/>
            <person name="Rokhsar D.S."/>
        </authorList>
    </citation>
    <scope>NUCLEOTIDE SEQUENCE [LARGE SCALE GENOMIC DNA]</scope>
    <source>
        <strain evidence="2">cv. TDa95/00328</strain>
    </source>
</reference>
<keyword evidence="1" id="KW-0808">Transferase</keyword>
<comment type="caution">
    <text evidence="1">The sequence shown here is derived from an EMBL/GenBank/DDBJ whole genome shotgun (WGS) entry which is preliminary data.</text>
</comment>
<keyword evidence="2" id="KW-1185">Reference proteome</keyword>
<name>A0ACB7W2F8_DIOAL</name>
<gene>
    <name evidence="1" type="ORF">IHE45_05G072300</name>
</gene>
<evidence type="ECO:0000313" key="1">
    <source>
        <dbReference type="EMBL" id="KAH7681682.1"/>
    </source>
</evidence>